<dbReference type="PIRSF" id="PIRSF016636">
    <property type="entry name" value="AlgI_DltB"/>
    <property type="match status" value="1"/>
</dbReference>
<dbReference type="InterPro" id="IPR004299">
    <property type="entry name" value="MBOAT_fam"/>
</dbReference>
<name>A0ABW3Q0R2_9BACT</name>
<evidence type="ECO:0000313" key="9">
    <source>
        <dbReference type="EMBL" id="MFD1139488.1"/>
    </source>
</evidence>
<evidence type="ECO:0000256" key="4">
    <source>
        <dbReference type="ARBA" id="ARBA00022692"/>
    </source>
</evidence>
<feature type="transmembrane region" description="Helical" evidence="8">
    <location>
        <begin position="113"/>
        <end position="131"/>
    </location>
</feature>
<protein>
    <submittedName>
        <fullName evidence="9">MBOAT family O-acyltransferase</fullName>
    </submittedName>
</protein>
<keyword evidence="5 8" id="KW-1133">Transmembrane helix</keyword>
<dbReference type="Pfam" id="PF03062">
    <property type="entry name" value="MBOAT"/>
    <property type="match status" value="1"/>
</dbReference>
<keyword evidence="4 8" id="KW-0812">Transmembrane</keyword>
<feature type="transmembrane region" description="Helical" evidence="8">
    <location>
        <begin position="5"/>
        <end position="22"/>
    </location>
</feature>
<dbReference type="PANTHER" id="PTHR13285:SF18">
    <property type="entry name" value="PROTEIN-CYSTEINE N-PALMITOYLTRANSFERASE RASP"/>
    <property type="match status" value="1"/>
</dbReference>
<evidence type="ECO:0000256" key="2">
    <source>
        <dbReference type="ARBA" id="ARBA00010323"/>
    </source>
</evidence>
<evidence type="ECO:0000313" key="10">
    <source>
        <dbReference type="Proteomes" id="UP001597116"/>
    </source>
</evidence>
<dbReference type="PANTHER" id="PTHR13285">
    <property type="entry name" value="ACYLTRANSFERASE"/>
    <property type="match status" value="1"/>
</dbReference>
<dbReference type="InterPro" id="IPR024194">
    <property type="entry name" value="Ac/AlaTfrase_AlgI/DltB"/>
</dbReference>
<gene>
    <name evidence="9" type="ORF">ACFQ4C_00110</name>
</gene>
<evidence type="ECO:0000256" key="7">
    <source>
        <dbReference type="PIRNR" id="PIRNR016636"/>
    </source>
</evidence>
<dbReference type="InterPro" id="IPR028362">
    <property type="entry name" value="AlgI"/>
</dbReference>
<keyword evidence="7" id="KW-0808">Transferase</keyword>
<comment type="caution">
    <text evidence="9">The sequence shown here is derived from an EMBL/GenBank/DDBJ whole genome shotgun (WGS) entry which is preliminary data.</text>
</comment>
<dbReference type="PIRSF" id="PIRSF500217">
    <property type="entry name" value="AlgI"/>
    <property type="match status" value="1"/>
</dbReference>
<evidence type="ECO:0000256" key="5">
    <source>
        <dbReference type="ARBA" id="ARBA00022989"/>
    </source>
</evidence>
<evidence type="ECO:0000256" key="8">
    <source>
        <dbReference type="SAM" id="Phobius"/>
    </source>
</evidence>
<feature type="transmembrane region" description="Helical" evidence="8">
    <location>
        <begin position="307"/>
        <end position="329"/>
    </location>
</feature>
<accession>A0ABW3Q0R2</accession>
<dbReference type="RefSeq" id="WP_265990179.1">
    <property type="nucleotide sequence ID" value="NZ_CP110973.1"/>
</dbReference>
<comment type="similarity">
    <text evidence="2 7">Belongs to the membrane-bound acyltransferase family.</text>
</comment>
<keyword evidence="6 7" id="KW-0472">Membrane</keyword>
<evidence type="ECO:0000256" key="3">
    <source>
        <dbReference type="ARBA" id="ARBA00022475"/>
    </source>
</evidence>
<organism evidence="9 10">
    <name type="scientific">Larkinella insperata</name>
    <dbReference type="NCBI Taxonomy" id="332158"/>
    <lineage>
        <taxon>Bacteria</taxon>
        <taxon>Pseudomonadati</taxon>
        <taxon>Bacteroidota</taxon>
        <taxon>Cytophagia</taxon>
        <taxon>Cytophagales</taxon>
        <taxon>Spirosomataceae</taxon>
        <taxon>Larkinella</taxon>
    </lineage>
</organism>
<feature type="transmembrane region" description="Helical" evidence="8">
    <location>
        <begin position="431"/>
        <end position="454"/>
    </location>
</feature>
<evidence type="ECO:0000256" key="1">
    <source>
        <dbReference type="ARBA" id="ARBA00004651"/>
    </source>
</evidence>
<feature type="transmembrane region" description="Helical" evidence="8">
    <location>
        <begin position="75"/>
        <end position="93"/>
    </location>
</feature>
<dbReference type="InterPro" id="IPR051085">
    <property type="entry name" value="MB_O-acyltransferase"/>
</dbReference>
<proteinExistence type="inferred from homology"/>
<evidence type="ECO:0000256" key="6">
    <source>
        <dbReference type="ARBA" id="ARBA00023136"/>
    </source>
</evidence>
<feature type="transmembrane region" description="Helical" evidence="8">
    <location>
        <begin position="42"/>
        <end position="63"/>
    </location>
</feature>
<keyword evidence="7" id="KW-0012">Acyltransferase</keyword>
<keyword evidence="3 7" id="KW-1003">Cell membrane</keyword>
<comment type="subcellular location">
    <subcellularLocation>
        <location evidence="1">Cell membrane</location>
        <topology evidence="1">Multi-pass membrane protein</topology>
    </subcellularLocation>
</comment>
<sequence>MLFNSLQFLVFFPIVTTLYFVLPHRFRWVLLLVASCYFYMDFIPVYILILIFTILIDYYAGILIEQSTGKRRKQYLALSIIANVGVLAVFKYYNFFIDNINTVLGAVGQSQLAYWQLILPIGLSFHTFQAMSYTIEVYRGNYPAERHLGYYALYVLYYPQLVAGPIERPQNVIHQFKIKHDFNYQKAVDGLKLMAYGLFKKVVIADNLAAYVDSYYAGVHTGPATNSLIAMFLFSIQIYCDFSGYSDMALGTSKVMGIELMKNFNFPYFSHSITEYWRKWHLSLSTWFRDYLYFTLGGNKKHKYRNVFIVFMVSGFWHGANWTYIIWGAIHGSLQILEDIFKIRQNKGVIAFLYTNLLVTLAFVFFRSPDLTTAFRVFANTVSPHFDWHNPLLSKKIMLVTGLFILAEYGLSHREYLGTLNTLRKPVRYSIYYALILAVIFLGRFGGGNQFIYFQF</sequence>
<feature type="transmembrane region" description="Helical" evidence="8">
    <location>
        <begin position="349"/>
        <end position="366"/>
    </location>
</feature>
<dbReference type="EMBL" id="JBHTLP010000001">
    <property type="protein sequence ID" value="MFD1139488.1"/>
    <property type="molecule type" value="Genomic_DNA"/>
</dbReference>
<dbReference type="Proteomes" id="UP001597116">
    <property type="component" value="Unassembled WGS sequence"/>
</dbReference>
<reference evidence="10" key="1">
    <citation type="journal article" date="2019" name="Int. J. Syst. Evol. Microbiol.">
        <title>The Global Catalogue of Microorganisms (GCM) 10K type strain sequencing project: providing services to taxonomists for standard genome sequencing and annotation.</title>
        <authorList>
            <consortium name="The Broad Institute Genomics Platform"/>
            <consortium name="The Broad Institute Genome Sequencing Center for Infectious Disease"/>
            <person name="Wu L."/>
            <person name="Ma J."/>
        </authorList>
    </citation>
    <scope>NUCLEOTIDE SEQUENCE [LARGE SCALE GENOMIC DNA]</scope>
    <source>
        <strain evidence="10">CCUG 55608</strain>
    </source>
</reference>
<keyword evidence="10" id="KW-1185">Reference proteome</keyword>